<dbReference type="GO" id="GO:0005829">
    <property type="term" value="C:cytosol"/>
    <property type="evidence" value="ECO:0007669"/>
    <property type="project" value="TreeGrafter"/>
</dbReference>
<dbReference type="NCBIfam" id="TIGR02365">
    <property type="entry name" value="dha_L_ycgS"/>
    <property type="match status" value="1"/>
</dbReference>
<dbReference type="RefSeq" id="WP_025653804.1">
    <property type="nucleotide sequence ID" value="NZ_QVIA01000001.1"/>
</dbReference>
<evidence type="ECO:0000313" key="10">
    <source>
        <dbReference type="EMBL" id="RGC35483.1"/>
    </source>
</evidence>
<dbReference type="InterPro" id="IPR004007">
    <property type="entry name" value="DhaL_dom"/>
</dbReference>
<dbReference type="Proteomes" id="UP000261111">
    <property type="component" value="Unassembled WGS sequence"/>
</dbReference>
<gene>
    <name evidence="10" type="primary">dhaL</name>
    <name evidence="10" type="ORF">DWX41_00355</name>
</gene>
<accession>A0A3E2X1V2</accession>
<dbReference type="PROSITE" id="PS51480">
    <property type="entry name" value="DHAL"/>
    <property type="match status" value="1"/>
</dbReference>
<dbReference type="EC" id="2.7.1.121" evidence="3"/>
<dbReference type="InterPro" id="IPR012737">
    <property type="entry name" value="DhaK_L_YcgS"/>
</dbReference>
<evidence type="ECO:0000259" key="9">
    <source>
        <dbReference type="PROSITE" id="PS51480"/>
    </source>
</evidence>
<keyword evidence="5 10" id="KW-0418">Kinase</keyword>
<evidence type="ECO:0000256" key="4">
    <source>
        <dbReference type="ARBA" id="ARBA00022679"/>
    </source>
</evidence>
<dbReference type="FunFam" id="1.25.40.340:FF:000002">
    <property type="entry name" value="Dihydroxyacetone kinase, L subunit"/>
    <property type="match status" value="1"/>
</dbReference>
<keyword evidence="4" id="KW-0808">Transferase</keyword>
<comment type="function">
    <text evidence="8">ADP-binding subunit of the dihydroxyacetone kinase, which is responsible for the phosphoenolpyruvate (PEP)-dependent phosphorylation of dihydroxyacetone. DhaL-ADP is converted to DhaL-ATP via a phosphoryl group transfer from DhaM and transmits it to dihydroxyacetone binds to DhaK.</text>
</comment>
<dbReference type="EMBL" id="QVIA01000001">
    <property type="protein sequence ID" value="RGC35483.1"/>
    <property type="molecule type" value="Genomic_DNA"/>
</dbReference>
<comment type="caution">
    <text evidence="10">The sequence shown here is derived from an EMBL/GenBank/DDBJ whole genome shotgun (WGS) entry which is preliminary data.</text>
</comment>
<evidence type="ECO:0000256" key="3">
    <source>
        <dbReference type="ARBA" id="ARBA00012095"/>
    </source>
</evidence>
<evidence type="ECO:0000313" key="11">
    <source>
        <dbReference type="Proteomes" id="UP000261111"/>
    </source>
</evidence>
<evidence type="ECO:0000256" key="5">
    <source>
        <dbReference type="ARBA" id="ARBA00022777"/>
    </source>
</evidence>
<evidence type="ECO:0000256" key="8">
    <source>
        <dbReference type="ARBA" id="ARBA00055771"/>
    </source>
</evidence>
<dbReference type="GO" id="GO:0047324">
    <property type="term" value="F:phosphoenolpyruvate-glycerone phosphotransferase activity"/>
    <property type="evidence" value="ECO:0007669"/>
    <property type="project" value="UniProtKB-EC"/>
</dbReference>
<comment type="subunit">
    <text evidence="7">Homodimer. The dihydroxyacetone kinase complex is composed of a homodimer of DhaM, a homodimer of DhaK and the subunit DhaL.</text>
</comment>
<dbReference type="Gene3D" id="1.25.40.340">
    <property type="match status" value="1"/>
</dbReference>
<name>A0A3E2X1V2_9FIRM</name>
<evidence type="ECO:0000256" key="7">
    <source>
        <dbReference type="ARBA" id="ARBA00046577"/>
    </source>
</evidence>
<evidence type="ECO:0000256" key="6">
    <source>
        <dbReference type="ARBA" id="ARBA00022798"/>
    </source>
</evidence>
<dbReference type="SUPFAM" id="SSF101473">
    <property type="entry name" value="DhaL-like"/>
    <property type="match status" value="1"/>
</dbReference>
<dbReference type="InterPro" id="IPR050861">
    <property type="entry name" value="Dihydroxyacetone_Kinase"/>
</dbReference>
<organism evidence="10 11">
    <name type="scientific">Hungatella hathewayi</name>
    <dbReference type="NCBI Taxonomy" id="154046"/>
    <lineage>
        <taxon>Bacteria</taxon>
        <taxon>Bacillati</taxon>
        <taxon>Bacillota</taxon>
        <taxon>Clostridia</taxon>
        <taxon>Lachnospirales</taxon>
        <taxon>Lachnospiraceae</taxon>
        <taxon>Hungatella</taxon>
    </lineage>
</organism>
<dbReference type="SMART" id="SM01120">
    <property type="entry name" value="Dak2"/>
    <property type="match status" value="1"/>
</dbReference>
<feature type="domain" description="DhaL" evidence="9">
    <location>
        <begin position="4"/>
        <end position="204"/>
    </location>
</feature>
<evidence type="ECO:0000256" key="2">
    <source>
        <dbReference type="ARBA" id="ARBA00004745"/>
    </source>
</evidence>
<dbReference type="InterPro" id="IPR036117">
    <property type="entry name" value="DhaL_dom_sf"/>
</dbReference>
<keyword evidence="6" id="KW-0319">Glycerol metabolism</keyword>
<dbReference type="GO" id="GO:0004371">
    <property type="term" value="F:glycerone kinase activity"/>
    <property type="evidence" value="ECO:0007669"/>
    <property type="project" value="InterPro"/>
</dbReference>
<dbReference type="GeneID" id="93336317"/>
<dbReference type="GO" id="GO:0019563">
    <property type="term" value="P:glycerol catabolic process"/>
    <property type="evidence" value="ECO:0007669"/>
    <property type="project" value="TreeGrafter"/>
</dbReference>
<protein>
    <recommendedName>
        <fullName evidence="3">phosphoenolpyruvate--glycerone phosphotransferase</fullName>
        <ecNumber evidence="3">2.7.1.121</ecNumber>
    </recommendedName>
</protein>
<evidence type="ECO:0000256" key="1">
    <source>
        <dbReference type="ARBA" id="ARBA00001113"/>
    </source>
</evidence>
<proteinExistence type="predicted"/>
<dbReference type="PANTHER" id="PTHR28629">
    <property type="entry name" value="TRIOKINASE/FMN CYCLASE"/>
    <property type="match status" value="1"/>
</dbReference>
<sequence>MNVYNTIDMMYEVCDEAISSKDLLCKLDSFVGDGDHGFTVARGFSAVKNVLDKGSFNTPREVFAAVGDTLAESMGGAIGLIIGGLFSGGARTMNDSADITVDDIYKLLRNGLEEIKMIGGAKEGDRTLIDALSPACDAYKNKMDSESGLAECLHAAAIAAGDGAAGTSKMVARKGRAKFLNKESLGYVDAGSVTMQKVIEAMWKYVRKIEE</sequence>
<comment type="catalytic activity">
    <reaction evidence="1">
        <text>dihydroxyacetone + phosphoenolpyruvate = dihydroxyacetone phosphate + pyruvate</text>
        <dbReference type="Rhea" id="RHEA:18381"/>
        <dbReference type="ChEBI" id="CHEBI:15361"/>
        <dbReference type="ChEBI" id="CHEBI:16016"/>
        <dbReference type="ChEBI" id="CHEBI:57642"/>
        <dbReference type="ChEBI" id="CHEBI:58702"/>
        <dbReference type="EC" id="2.7.1.121"/>
    </reaction>
</comment>
<dbReference type="Pfam" id="PF02734">
    <property type="entry name" value="Dak2"/>
    <property type="match status" value="1"/>
</dbReference>
<comment type="pathway">
    <text evidence="2">Polyol metabolism; glycerol degradation.</text>
</comment>
<dbReference type="PANTHER" id="PTHR28629:SF4">
    <property type="entry name" value="TRIOKINASE_FMN CYCLASE"/>
    <property type="match status" value="1"/>
</dbReference>
<reference evidence="10 11" key="1">
    <citation type="submission" date="2018-08" db="EMBL/GenBank/DDBJ databases">
        <title>A genome reference for cultivated species of the human gut microbiota.</title>
        <authorList>
            <person name="Zou Y."/>
            <person name="Xue W."/>
            <person name="Luo G."/>
        </authorList>
    </citation>
    <scope>NUCLEOTIDE SEQUENCE [LARGE SCALE GENOMIC DNA]</scope>
    <source>
        <strain evidence="10 11">AF19-21</strain>
    </source>
</reference>
<dbReference type="AlphaFoldDB" id="A0A3E2X1V2"/>